<name>A0A166NXA1_9AGAM</name>
<dbReference type="Proteomes" id="UP000076532">
    <property type="component" value="Unassembled WGS sequence"/>
</dbReference>
<evidence type="ECO:0000313" key="1">
    <source>
        <dbReference type="EMBL" id="KZP25464.1"/>
    </source>
</evidence>
<protein>
    <recommendedName>
        <fullName evidence="3">Tc1-like transposase DDE domain-containing protein</fullName>
    </recommendedName>
</protein>
<feature type="non-terminal residue" evidence="1">
    <location>
        <position position="124"/>
    </location>
</feature>
<organism evidence="1 2">
    <name type="scientific">Athelia psychrophila</name>
    <dbReference type="NCBI Taxonomy" id="1759441"/>
    <lineage>
        <taxon>Eukaryota</taxon>
        <taxon>Fungi</taxon>
        <taxon>Dikarya</taxon>
        <taxon>Basidiomycota</taxon>
        <taxon>Agaricomycotina</taxon>
        <taxon>Agaricomycetes</taxon>
        <taxon>Agaricomycetidae</taxon>
        <taxon>Atheliales</taxon>
        <taxon>Atheliaceae</taxon>
        <taxon>Athelia</taxon>
    </lineage>
</organism>
<evidence type="ECO:0008006" key="3">
    <source>
        <dbReference type="Google" id="ProtNLM"/>
    </source>
</evidence>
<feature type="non-terminal residue" evidence="1">
    <location>
        <position position="1"/>
    </location>
</feature>
<dbReference type="OrthoDB" id="2142724at2759"/>
<evidence type="ECO:0000313" key="2">
    <source>
        <dbReference type="Proteomes" id="UP000076532"/>
    </source>
</evidence>
<accession>A0A166NXA1</accession>
<sequence length="124" mass="14127">AGLSVKHAQKLAAERSPVLRADFVRRISQYPAYYLLCLDEVSKDDRTYARLWGQSRVGIRVQIRAPFVCKRRFSMVAALALDEGIVAAKVVEWSFTHDTFFKYLRDDVLPISIPYPGPRSVLVL</sequence>
<dbReference type="EMBL" id="KV417520">
    <property type="protein sequence ID" value="KZP25464.1"/>
    <property type="molecule type" value="Genomic_DNA"/>
</dbReference>
<keyword evidence="2" id="KW-1185">Reference proteome</keyword>
<proteinExistence type="predicted"/>
<gene>
    <name evidence="1" type="ORF">FIBSPDRAFT_664520</name>
</gene>
<reference evidence="1 2" key="1">
    <citation type="journal article" date="2016" name="Mol. Biol. Evol.">
        <title>Comparative Genomics of Early-Diverging Mushroom-Forming Fungi Provides Insights into the Origins of Lignocellulose Decay Capabilities.</title>
        <authorList>
            <person name="Nagy L.G."/>
            <person name="Riley R."/>
            <person name="Tritt A."/>
            <person name="Adam C."/>
            <person name="Daum C."/>
            <person name="Floudas D."/>
            <person name="Sun H."/>
            <person name="Yadav J.S."/>
            <person name="Pangilinan J."/>
            <person name="Larsson K.H."/>
            <person name="Matsuura K."/>
            <person name="Barry K."/>
            <person name="Labutti K."/>
            <person name="Kuo R."/>
            <person name="Ohm R.A."/>
            <person name="Bhattacharya S.S."/>
            <person name="Shirouzu T."/>
            <person name="Yoshinaga Y."/>
            <person name="Martin F.M."/>
            <person name="Grigoriev I.V."/>
            <person name="Hibbett D.S."/>
        </authorList>
    </citation>
    <scope>NUCLEOTIDE SEQUENCE [LARGE SCALE GENOMIC DNA]</scope>
    <source>
        <strain evidence="1 2">CBS 109695</strain>
    </source>
</reference>
<dbReference type="AlphaFoldDB" id="A0A166NXA1"/>